<evidence type="ECO:0000313" key="1">
    <source>
        <dbReference type="EMBL" id="KAJ8127021.1"/>
    </source>
</evidence>
<reference evidence="1" key="1">
    <citation type="submission" date="2022-12" db="EMBL/GenBank/DDBJ databases">
        <title>Genome Sequence of Lasiodiplodia mahajangana.</title>
        <authorList>
            <person name="Buettner E."/>
        </authorList>
    </citation>
    <scope>NUCLEOTIDE SEQUENCE</scope>
    <source>
        <strain evidence="1">VT137</strain>
    </source>
</reference>
<organism evidence="1 2">
    <name type="scientific">Lasiodiplodia mahajangana</name>
    <dbReference type="NCBI Taxonomy" id="1108764"/>
    <lineage>
        <taxon>Eukaryota</taxon>
        <taxon>Fungi</taxon>
        <taxon>Dikarya</taxon>
        <taxon>Ascomycota</taxon>
        <taxon>Pezizomycotina</taxon>
        <taxon>Dothideomycetes</taxon>
        <taxon>Dothideomycetes incertae sedis</taxon>
        <taxon>Botryosphaeriales</taxon>
        <taxon>Botryosphaeriaceae</taxon>
        <taxon>Lasiodiplodia</taxon>
    </lineage>
</organism>
<protein>
    <submittedName>
        <fullName evidence="1">Uncharacterized protein</fullName>
    </submittedName>
</protein>
<accession>A0ACC2JHV7</accession>
<gene>
    <name evidence="1" type="ORF">O1611_g6616</name>
</gene>
<proteinExistence type="predicted"/>
<dbReference type="EMBL" id="JAPUUL010001593">
    <property type="protein sequence ID" value="KAJ8127021.1"/>
    <property type="molecule type" value="Genomic_DNA"/>
</dbReference>
<comment type="caution">
    <text evidence="1">The sequence shown here is derived from an EMBL/GenBank/DDBJ whole genome shotgun (WGS) entry which is preliminary data.</text>
</comment>
<sequence length="426" mass="47206">MFIVYIPPARDNGLPLVSRGVLGSWTAGGTELCDVVIAIPNRELYPYMMRAKDLISNLEASSPSIVIIEVFSSRRREAMRKSGGTLPRKWSSGRSRRRSVTATMSPRISIDEHRSITTIRRDLSTRISGLSGSLRPHDLSAKDMPRGKGVIPRRTRSLRSLLSDTFSTKMEVIAQPSDTKNTDIRHTQEARRPSPATYRTHSHHPVQVKRRPLPRKKILKLRTPFEPISEVSSLVGLGIGSVPEPSNVLLQSTACSLTTRFRHGHIRLRKSDLIRVGTLDVNMGLDLPECPEYDIALDRTSRYWLSGNYETQHEEEVDEVGDIVNWWDSWGKDLGGLITEQGDEPSCPMSIMSDDFPGVSYSDTTSEDSYPSWPSRPASAAGSFPQYPDEYGLEDMKQATADELSGGDGDGNSLGLGVVGESRIIA</sequence>
<dbReference type="Proteomes" id="UP001153332">
    <property type="component" value="Unassembled WGS sequence"/>
</dbReference>
<name>A0ACC2JHV7_9PEZI</name>
<evidence type="ECO:0000313" key="2">
    <source>
        <dbReference type="Proteomes" id="UP001153332"/>
    </source>
</evidence>
<keyword evidence="2" id="KW-1185">Reference proteome</keyword>